<evidence type="ECO:0000256" key="2">
    <source>
        <dbReference type="ARBA" id="ARBA00022840"/>
    </source>
</evidence>
<dbReference type="InterPro" id="IPR005337">
    <property type="entry name" value="RapZ-like"/>
</dbReference>
<evidence type="ECO:0000259" key="6">
    <source>
        <dbReference type="Pfam" id="PF22740"/>
    </source>
</evidence>
<evidence type="ECO:0000313" key="8">
    <source>
        <dbReference type="Proteomes" id="UP000183995"/>
    </source>
</evidence>
<organism evidence="7 8">
    <name type="scientific">Sporobacter termitidis DSM 10068</name>
    <dbReference type="NCBI Taxonomy" id="1123282"/>
    <lineage>
        <taxon>Bacteria</taxon>
        <taxon>Bacillati</taxon>
        <taxon>Bacillota</taxon>
        <taxon>Clostridia</taxon>
        <taxon>Eubacteriales</taxon>
        <taxon>Oscillospiraceae</taxon>
        <taxon>Sporobacter</taxon>
    </lineage>
</organism>
<dbReference type="InterPro" id="IPR053931">
    <property type="entry name" value="RapZ_C"/>
</dbReference>
<keyword evidence="1 4" id="KW-0547">Nucleotide-binding</keyword>
<keyword evidence="2 4" id="KW-0067">ATP-binding</keyword>
<dbReference type="NCBIfam" id="NF003828">
    <property type="entry name" value="PRK05416.1"/>
    <property type="match status" value="1"/>
</dbReference>
<sequence length="286" mass="32775">MEILIISGLSGAGKSRVAAVLEDMDFYCVDNMPVALMPKFAELCLATRGRYERVALVTDVRAIENLGELFTALDEMRDMGCDHRILFVEAGLQTIVKRYKETRRRHPLDPDGCDLEKAVRREIGMMAPLREQADTIIDTTDLTLGKLQRRLFSIFNRDQEEKPMNVNVISFGYKYGIPIESDLVFDVRFLPNPYYVPDLREHSGLEDSVREFIFDFGETKEFFRRLSELMEFLLPYYIEEGKRHLVVGVGCTGGRHRSVAVAQALSDYLTEKGYPAECIHRDIDKT</sequence>
<dbReference type="EMBL" id="FQXV01000004">
    <property type="protein sequence ID" value="SHH93695.1"/>
    <property type="molecule type" value="Genomic_DNA"/>
</dbReference>
<feature type="domain" description="RapZ C-terminal" evidence="6">
    <location>
        <begin position="164"/>
        <end position="284"/>
    </location>
</feature>
<proteinExistence type="inferred from homology"/>
<dbReference type="InterPro" id="IPR027417">
    <property type="entry name" value="P-loop_NTPase"/>
</dbReference>
<dbReference type="AlphaFoldDB" id="A0A1M5X1A9"/>
<dbReference type="InterPro" id="IPR053930">
    <property type="entry name" value="RapZ-like_N"/>
</dbReference>
<dbReference type="SUPFAM" id="SSF52540">
    <property type="entry name" value="P-loop containing nucleoside triphosphate hydrolases"/>
    <property type="match status" value="1"/>
</dbReference>
<gene>
    <name evidence="7" type="ORF">SAMN02745823_01527</name>
</gene>
<evidence type="ECO:0000256" key="3">
    <source>
        <dbReference type="ARBA" id="ARBA00023134"/>
    </source>
</evidence>
<keyword evidence="3 4" id="KW-0342">GTP-binding</keyword>
<accession>A0A1M5X1A9</accession>
<name>A0A1M5X1A9_9FIRM</name>
<dbReference type="GO" id="GO:0005524">
    <property type="term" value="F:ATP binding"/>
    <property type="evidence" value="ECO:0007669"/>
    <property type="project" value="UniProtKB-UniRule"/>
</dbReference>
<dbReference type="RefSeq" id="WP_073077334.1">
    <property type="nucleotide sequence ID" value="NZ_FQXV01000004.1"/>
</dbReference>
<dbReference type="PANTHER" id="PTHR30448">
    <property type="entry name" value="RNASE ADAPTER PROTEIN RAPZ"/>
    <property type="match status" value="1"/>
</dbReference>
<evidence type="ECO:0000256" key="1">
    <source>
        <dbReference type="ARBA" id="ARBA00022741"/>
    </source>
</evidence>
<evidence type="ECO:0000259" key="5">
    <source>
        <dbReference type="Pfam" id="PF03668"/>
    </source>
</evidence>
<reference evidence="7 8" key="1">
    <citation type="submission" date="2016-11" db="EMBL/GenBank/DDBJ databases">
        <authorList>
            <person name="Jaros S."/>
            <person name="Januszkiewicz K."/>
            <person name="Wedrychowicz H."/>
        </authorList>
    </citation>
    <scope>NUCLEOTIDE SEQUENCE [LARGE SCALE GENOMIC DNA]</scope>
    <source>
        <strain evidence="7 8">DSM 10068</strain>
    </source>
</reference>
<evidence type="ECO:0000256" key="4">
    <source>
        <dbReference type="HAMAP-Rule" id="MF_00636"/>
    </source>
</evidence>
<dbReference type="OrthoDB" id="9784461at2"/>
<dbReference type="STRING" id="1123282.SAMN02745823_01527"/>
<feature type="domain" description="RapZ-like N-terminal" evidence="5">
    <location>
        <begin position="1"/>
        <end position="157"/>
    </location>
</feature>
<dbReference type="Proteomes" id="UP000183995">
    <property type="component" value="Unassembled WGS sequence"/>
</dbReference>
<keyword evidence="8" id="KW-1185">Reference proteome</keyword>
<protein>
    <submittedName>
        <fullName evidence="7">UPF0042 nucleotide-binding protein</fullName>
    </submittedName>
</protein>
<dbReference type="GO" id="GO:0005525">
    <property type="term" value="F:GTP binding"/>
    <property type="evidence" value="ECO:0007669"/>
    <property type="project" value="UniProtKB-UniRule"/>
</dbReference>
<feature type="binding site" evidence="4">
    <location>
        <begin position="59"/>
        <end position="62"/>
    </location>
    <ligand>
        <name>GTP</name>
        <dbReference type="ChEBI" id="CHEBI:37565"/>
    </ligand>
</feature>
<dbReference type="Pfam" id="PF03668">
    <property type="entry name" value="RapZ-like_N"/>
    <property type="match status" value="1"/>
</dbReference>
<dbReference type="HAMAP" id="MF_00636">
    <property type="entry name" value="RapZ_like"/>
    <property type="match status" value="1"/>
</dbReference>
<dbReference type="PIRSF" id="PIRSF005052">
    <property type="entry name" value="P-loopkin"/>
    <property type="match status" value="1"/>
</dbReference>
<dbReference type="PANTHER" id="PTHR30448:SF0">
    <property type="entry name" value="RNASE ADAPTER PROTEIN RAPZ"/>
    <property type="match status" value="1"/>
</dbReference>
<feature type="binding site" evidence="4">
    <location>
        <begin position="8"/>
        <end position="15"/>
    </location>
    <ligand>
        <name>ATP</name>
        <dbReference type="ChEBI" id="CHEBI:30616"/>
    </ligand>
</feature>
<evidence type="ECO:0000313" key="7">
    <source>
        <dbReference type="EMBL" id="SHH93695.1"/>
    </source>
</evidence>
<dbReference type="Pfam" id="PF22740">
    <property type="entry name" value="PapZ_C"/>
    <property type="match status" value="1"/>
</dbReference>